<keyword evidence="1" id="KW-0805">Transcription regulation</keyword>
<accession>A0ABQ2KF14</accession>
<dbReference type="Pfam" id="PF00196">
    <property type="entry name" value="GerE"/>
    <property type="match status" value="1"/>
</dbReference>
<sequence length="62" mass="6936">MELTSQESEVAALAAAGHTNAEIAATMFLSANTVDYHLRKVFRRMGISSRRQLREHLPPPTR</sequence>
<protein>
    <recommendedName>
        <fullName evidence="4">HTH luxR-type domain-containing protein</fullName>
    </recommendedName>
</protein>
<name>A0ABQ2KF14_9NOCA</name>
<reference evidence="6" key="1">
    <citation type="journal article" date="2019" name="Int. J. Syst. Evol. Microbiol.">
        <title>The Global Catalogue of Microorganisms (GCM) 10K type strain sequencing project: providing services to taxonomists for standard genome sequencing and annotation.</title>
        <authorList>
            <consortium name="The Broad Institute Genomics Platform"/>
            <consortium name="The Broad Institute Genome Sequencing Center for Infectious Disease"/>
            <person name="Wu L."/>
            <person name="Ma J."/>
        </authorList>
    </citation>
    <scope>NUCLEOTIDE SEQUENCE [LARGE SCALE GENOMIC DNA]</scope>
    <source>
        <strain evidence="6">CGMCC 4.7329</strain>
    </source>
</reference>
<keyword evidence="3" id="KW-0804">Transcription</keyword>
<gene>
    <name evidence="5" type="ORF">GCM10011610_31390</name>
</gene>
<evidence type="ECO:0000256" key="3">
    <source>
        <dbReference type="ARBA" id="ARBA00023163"/>
    </source>
</evidence>
<keyword evidence="2" id="KW-0238">DNA-binding</keyword>
<dbReference type="Proteomes" id="UP000658127">
    <property type="component" value="Unassembled WGS sequence"/>
</dbReference>
<keyword evidence="6" id="KW-1185">Reference proteome</keyword>
<dbReference type="InterPro" id="IPR016032">
    <property type="entry name" value="Sig_transdc_resp-reg_C-effctor"/>
</dbReference>
<dbReference type="PANTHER" id="PTHR44688">
    <property type="entry name" value="DNA-BINDING TRANSCRIPTIONAL ACTIVATOR DEVR_DOSR"/>
    <property type="match status" value="1"/>
</dbReference>
<dbReference type="SMART" id="SM00421">
    <property type="entry name" value="HTH_LUXR"/>
    <property type="match status" value="1"/>
</dbReference>
<evidence type="ECO:0000259" key="4">
    <source>
        <dbReference type="PROSITE" id="PS50043"/>
    </source>
</evidence>
<evidence type="ECO:0000313" key="6">
    <source>
        <dbReference type="Proteomes" id="UP000658127"/>
    </source>
</evidence>
<dbReference type="PANTHER" id="PTHR44688:SF16">
    <property type="entry name" value="DNA-BINDING TRANSCRIPTIONAL ACTIVATOR DEVR_DOSR"/>
    <property type="match status" value="1"/>
</dbReference>
<comment type="caution">
    <text evidence="5">The sequence shown here is derived from an EMBL/GenBank/DDBJ whole genome shotgun (WGS) entry which is preliminary data.</text>
</comment>
<dbReference type="CDD" id="cd06170">
    <property type="entry name" value="LuxR_C_like"/>
    <property type="match status" value="1"/>
</dbReference>
<proteinExistence type="predicted"/>
<dbReference type="InterPro" id="IPR000792">
    <property type="entry name" value="Tscrpt_reg_LuxR_C"/>
</dbReference>
<dbReference type="InterPro" id="IPR036388">
    <property type="entry name" value="WH-like_DNA-bd_sf"/>
</dbReference>
<evidence type="ECO:0000256" key="1">
    <source>
        <dbReference type="ARBA" id="ARBA00023015"/>
    </source>
</evidence>
<dbReference type="Gene3D" id="1.10.10.10">
    <property type="entry name" value="Winged helix-like DNA-binding domain superfamily/Winged helix DNA-binding domain"/>
    <property type="match status" value="1"/>
</dbReference>
<dbReference type="SUPFAM" id="SSF46894">
    <property type="entry name" value="C-terminal effector domain of the bipartite response regulators"/>
    <property type="match status" value="1"/>
</dbReference>
<evidence type="ECO:0000313" key="5">
    <source>
        <dbReference type="EMBL" id="GGN81211.1"/>
    </source>
</evidence>
<evidence type="ECO:0000256" key="2">
    <source>
        <dbReference type="ARBA" id="ARBA00023125"/>
    </source>
</evidence>
<feature type="domain" description="HTH luxR-type" evidence="4">
    <location>
        <begin position="1"/>
        <end position="61"/>
    </location>
</feature>
<dbReference type="PROSITE" id="PS50043">
    <property type="entry name" value="HTH_LUXR_2"/>
    <property type="match status" value="1"/>
</dbReference>
<dbReference type="PRINTS" id="PR00038">
    <property type="entry name" value="HTHLUXR"/>
</dbReference>
<organism evidence="5 6">
    <name type="scientific">Nocardia rhizosphaerihabitans</name>
    <dbReference type="NCBI Taxonomy" id="1691570"/>
    <lineage>
        <taxon>Bacteria</taxon>
        <taxon>Bacillati</taxon>
        <taxon>Actinomycetota</taxon>
        <taxon>Actinomycetes</taxon>
        <taxon>Mycobacteriales</taxon>
        <taxon>Nocardiaceae</taxon>
        <taxon>Nocardia</taxon>
    </lineage>
</organism>
<dbReference type="RefSeq" id="WP_189028602.1">
    <property type="nucleotide sequence ID" value="NZ_BMNE01000003.1"/>
</dbReference>
<dbReference type="EMBL" id="BMNE01000003">
    <property type="protein sequence ID" value="GGN81211.1"/>
    <property type="molecule type" value="Genomic_DNA"/>
</dbReference>